<comment type="subcellular location">
    <subcellularLocation>
        <location evidence="5">Cytoplasm</location>
    </subcellularLocation>
    <text evidence="5">Localizes to the division site, in a FtsZ-dependent manner.</text>
</comment>
<protein>
    <recommendedName>
        <fullName evidence="5">Cell division protein SepF</fullName>
    </recommendedName>
</protein>
<dbReference type="InterPro" id="IPR038594">
    <property type="entry name" value="SepF-like_sf"/>
</dbReference>
<comment type="caution">
    <text evidence="7">The sequence shown here is derived from an EMBL/GenBank/DDBJ whole genome shotgun (WGS) entry which is preliminary data.</text>
</comment>
<feature type="compositionally biased region" description="Low complexity" evidence="6">
    <location>
        <begin position="25"/>
        <end position="62"/>
    </location>
</feature>
<keyword evidence="2 5" id="KW-0717">Septation</keyword>
<evidence type="ECO:0000256" key="3">
    <source>
        <dbReference type="ARBA" id="ARBA00023306"/>
    </source>
</evidence>
<evidence type="ECO:0000256" key="1">
    <source>
        <dbReference type="ARBA" id="ARBA00022618"/>
    </source>
</evidence>
<dbReference type="PANTHER" id="PTHR35798:SF1">
    <property type="entry name" value="CELL DIVISION PROTEIN SEPF"/>
    <property type="match status" value="1"/>
</dbReference>
<reference evidence="7 8" key="1">
    <citation type="submission" date="2020-05" db="EMBL/GenBank/DDBJ databases">
        <title>Genome Sequencing of Type Strains.</title>
        <authorList>
            <person name="Lemaire J.F."/>
            <person name="Inderbitzin P."/>
            <person name="Gregorio O.A."/>
            <person name="Collins S.B."/>
            <person name="Wespe N."/>
            <person name="Knight-Connoni V."/>
        </authorList>
    </citation>
    <scope>NUCLEOTIDE SEQUENCE [LARGE SCALE GENOMIC DNA]</scope>
    <source>
        <strain evidence="7 8">DSM 20512</strain>
    </source>
</reference>
<dbReference type="InterPro" id="IPR023052">
    <property type="entry name" value="Cell_div_SepF"/>
</dbReference>
<dbReference type="GO" id="GO:0005737">
    <property type="term" value="C:cytoplasm"/>
    <property type="evidence" value="ECO:0007669"/>
    <property type="project" value="UniProtKB-SubCell"/>
</dbReference>
<accession>A0A850DT00</accession>
<proteinExistence type="inferred from homology"/>
<sequence>MANPLKKTMVYLGLADEELYEDEQQPAPAQARQQAAPAPTAVPAAAPVQEAPVAAAPAAAPAEPKPHTHQRGAQVTPLRRAHTTAQKATPVQEMNEILTVHPREYKDAQSIAESFRDGIPVIINLSQMTESDARRMIDFASGLSLGLYGKIERVTNKVFLLSPAHVAVSGEPAEVESDIEASFFAQS</sequence>
<keyword evidence="3 5" id="KW-0131">Cell cycle</keyword>
<gene>
    <name evidence="5" type="primary">sepF</name>
    <name evidence="7" type="ORF">HP467_11415</name>
</gene>
<evidence type="ECO:0000313" key="8">
    <source>
        <dbReference type="Proteomes" id="UP000539146"/>
    </source>
</evidence>
<name>A0A850DT00_9MICO</name>
<feature type="region of interest" description="Disordered" evidence="6">
    <location>
        <begin position="21"/>
        <end position="78"/>
    </location>
</feature>
<dbReference type="Pfam" id="PF04472">
    <property type="entry name" value="SepF"/>
    <property type="match status" value="1"/>
</dbReference>
<dbReference type="InterPro" id="IPR007561">
    <property type="entry name" value="Cell_div_SepF/SepF-rel"/>
</dbReference>
<evidence type="ECO:0000313" key="7">
    <source>
        <dbReference type="EMBL" id="NUU28716.1"/>
    </source>
</evidence>
<evidence type="ECO:0000256" key="6">
    <source>
        <dbReference type="SAM" id="MobiDB-lite"/>
    </source>
</evidence>
<dbReference type="PANTHER" id="PTHR35798">
    <property type="entry name" value="CELL DIVISION PROTEIN SEPF"/>
    <property type="match status" value="1"/>
</dbReference>
<evidence type="ECO:0000256" key="2">
    <source>
        <dbReference type="ARBA" id="ARBA00023210"/>
    </source>
</evidence>
<evidence type="ECO:0000256" key="4">
    <source>
        <dbReference type="ARBA" id="ARBA00044936"/>
    </source>
</evidence>
<keyword evidence="5" id="KW-0963">Cytoplasm</keyword>
<dbReference type="GO" id="GO:0000917">
    <property type="term" value="P:division septum assembly"/>
    <property type="evidence" value="ECO:0007669"/>
    <property type="project" value="UniProtKB-KW"/>
</dbReference>
<keyword evidence="1 5" id="KW-0132">Cell division</keyword>
<dbReference type="Gene3D" id="3.30.110.150">
    <property type="entry name" value="SepF-like protein"/>
    <property type="match status" value="1"/>
</dbReference>
<evidence type="ECO:0000256" key="5">
    <source>
        <dbReference type="HAMAP-Rule" id="MF_01197"/>
    </source>
</evidence>
<dbReference type="EMBL" id="JABMCG010000112">
    <property type="protein sequence ID" value="NUU28716.1"/>
    <property type="molecule type" value="Genomic_DNA"/>
</dbReference>
<comment type="similarity">
    <text evidence="5">Belongs to the SepF family.</text>
</comment>
<organism evidence="7 8">
    <name type="scientific">Curtobacterium citreum</name>
    <dbReference type="NCBI Taxonomy" id="2036"/>
    <lineage>
        <taxon>Bacteria</taxon>
        <taxon>Bacillati</taxon>
        <taxon>Actinomycetota</taxon>
        <taxon>Actinomycetes</taxon>
        <taxon>Micrococcales</taxon>
        <taxon>Microbacteriaceae</taxon>
        <taxon>Curtobacterium</taxon>
    </lineage>
</organism>
<dbReference type="AlphaFoldDB" id="A0A850DT00"/>
<dbReference type="RefSeq" id="WP_175326263.1">
    <property type="nucleotide sequence ID" value="NZ_BAAAWP010000001.1"/>
</dbReference>
<dbReference type="HAMAP" id="MF_01197">
    <property type="entry name" value="SepF"/>
    <property type="match status" value="1"/>
</dbReference>
<comment type="function">
    <text evidence="4 5">Cell division protein that is part of the divisome complex and is recruited early to the Z-ring. Probably stimulates Z-ring formation, perhaps through the cross-linking of FtsZ protofilaments. Its function overlaps with FtsA.</text>
</comment>
<dbReference type="GO" id="GO:0043093">
    <property type="term" value="P:FtsZ-dependent cytokinesis"/>
    <property type="evidence" value="ECO:0007669"/>
    <property type="project" value="UniProtKB-UniRule"/>
</dbReference>
<comment type="subunit">
    <text evidence="5">Homodimer. Interacts with FtsZ.</text>
</comment>
<dbReference type="Proteomes" id="UP000539146">
    <property type="component" value="Unassembled WGS sequence"/>
</dbReference>